<name>A0AAD6ZTU4_9AGAR</name>
<keyword evidence="3" id="KW-1185">Reference proteome</keyword>
<evidence type="ECO:0000313" key="2">
    <source>
        <dbReference type="EMBL" id="KAJ7339274.1"/>
    </source>
</evidence>
<sequence length="414" mass="45405">MDELEAYCLREYNLEEALKQENEAHLVREASRAVSEEDELEVEEATSLNARRAEKPAPPPQPTAAASQPLTGREKKKQQSRAWQCTKHKVDTIASLSSSSPPLPSPRILQKATESIPLSIRFLADGFRATKQQWTGLTSPLEHPLLPHTDEPDILKKHMRYINWNSEHIPFHSSGTLFWLTPFIGNATSSSIASAKLSWVPVVEAVTAAMRAVHKKMLFSPIACNHRRGNFPSETDGFGFGGGRQTVSNIKQRSGQNGAALEDLLQDKNIERMAIPFATITVNLGPASVSPPHADGANKANGMCLVGALSALDADKGRHFVCWDYDLIICFPTGCSILIPSAIVTHSNTPIQAGEEHYSIIQYSVGVLFRWVANRFQTDLQWHAHAMADNVAVRRLIAAHAAPLLSKNSASGKT</sequence>
<gene>
    <name evidence="2" type="ORF">DFH08DRAFT_812665</name>
</gene>
<dbReference type="AlphaFoldDB" id="A0AAD6ZTU4"/>
<organism evidence="2 3">
    <name type="scientific">Mycena albidolilacea</name>
    <dbReference type="NCBI Taxonomy" id="1033008"/>
    <lineage>
        <taxon>Eukaryota</taxon>
        <taxon>Fungi</taxon>
        <taxon>Dikarya</taxon>
        <taxon>Basidiomycota</taxon>
        <taxon>Agaricomycotina</taxon>
        <taxon>Agaricomycetes</taxon>
        <taxon>Agaricomycetidae</taxon>
        <taxon>Agaricales</taxon>
        <taxon>Marasmiineae</taxon>
        <taxon>Mycenaceae</taxon>
        <taxon>Mycena</taxon>
    </lineage>
</organism>
<evidence type="ECO:0000256" key="1">
    <source>
        <dbReference type="SAM" id="MobiDB-lite"/>
    </source>
</evidence>
<protein>
    <submittedName>
        <fullName evidence="2">Uncharacterized protein</fullName>
    </submittedName>
</protein>
<accession>A0AAD6ZTU4</accession>
<feature type="compositionally biased region" description="Basic and acidic residues" evidence="1">
    <location>
        <begin position="22"/>
        <end position="35"/>
    </location>
</feature>
<feature type="region of interest" description="Disordered" evidence="1">
    <location>
        <begin position="22"/>
        <end position="84"/>
    </location>
</feature>
<dbReference type="EMBL" id="JARIHO010000028">
    <property type="protein sequence ID" value="KAJ7339274.1"/>
    <property type="molecule type" value="Genomic_DNA"/>
</dbReference>
<reference evidence="2" key="1">
    <citation type="submission" date="2023-03" db="EMBL/GenBank/DDBJ databases">
        <title>Massive genome expansion in bonnet fungi (Mycena s.s.) driven by repeated elements and novel gene families across ecological guilds.</title>
        <authorList>
            <consortium name="Lawrence Berkeley National Laboratory"/>
            <person name="Harder C.B."/>
            <person name="Miyauchi S."/>
            <person name="Viragh M."/>
            <person name="Kuo A."/>
            <person name="Thoen E."/>
            <person name="Andreopoulos B."/>
            <person name="Lu D."/>
            <person name="Skrede I."/>
            <person name="Drula E."/>
            <person name="Henrissat B."/>
            <person name="Morin E."/>
            <person name="Kohler A."/>
            <person name="Barry K."/>
            <person name="LaButti K."/>
            <person name="Morin E."/>
            <person name="Salamov A."/>
            <person name="Lipzen A."/>
            <person name="Mereny Z."/>
            <person name="Hegedus B."/>
            <person name="Baldrian P."/>
            <person name="Stursova M."/>
            <person name="Weitz H."/>
            <person name="Taylor A."/>
            <person name="Grigoriev I.V."/>
            <person name="Nagy L.G."/>
            <person name="Martin F."/>
            <person name="Kauserud H."/>
        </authorList>
    </citation>
    <scope>NUCLEOTIDE SEQUENCE</scope>
    <source>
        <strain evidence="2">CBHHK002</strain>
    </source>
</reference>
<proteinExistence type="predicted"/>
<dbReference type="Proteomes" id="UP001218218">
    <property type="component" value="Unassembled WGS sequence"/>
</dbReference>
<evidence type="ECO:0000313" key="3">
    <source>
        <dbReference type="Proteomes" id="UP001218218"/>
    </source>
</evidence>
<comment type="caution">
    <text evidence="2">The sequence shown here is derived from an EMBL/GenBank/DDBJ whole genome shotgun (WGS) entry which is preliminary data.</text>
</comment>